<dbReference type="InterPro" id="IPR046947">
    <property type="entry name" value="LytR-like"/>
</dbReference>
<dbReference type="InterPro" id="IPR007492">
    <property type="entry name" value="LytTR_DNA-bd_dom"/>
</dbReference>
<dbReference type="PANTHER" id="PTHR37299:SF1">
    <property type="entry name" value="STAGE 0 SPORULATION PROTEIN A HOMOLOG"/>
    <property type="match status" value="1"/>
</dbReference>
<evidence type="ECO:0000256" key="2">
    <source>
        <dbReference type="SAM" id="MobiDB-lite"/>
    </source>
</evidence>
<dbReference type="InterPro" id="IPR011006">
    <property type="entry name" value="CheY-like_superfamily"/>
</dbReference>
<dbReference type="Proteomes" id="UP001449657">
    <property type="component" value="Chromosome"/>
</dbReference>
<dbReference type="PANTHER" id="PTHR37299">
    <property type="entry name" value="TRANSCRIPTIONAL REGULATOR-RELATED"/>
    <property type="match status" value="1"/>
</dbReference>
<proteinExistence type="predicted"/>
<dbReference type="Pfam" id="PF04397">
    <property type="entry name" value="LytTR"/>
    <property type="match status" value="1"/>
</dbReference>
<feature type="modified residue" description="4-aspartylphosphate" evidence="1">
    <location>
        <position position="55"/>
    </location>
</feature>
<dbReference type="Gene3D" id="2.40.50.1020">
    <property type="entry name" value="LytTr DNA-binding domain"/>
    <property type="match status" value="1"/>
</dbReference>
<evidence type="ECO:0000313" key="5">
    <source>
        <dbReference type="EMBL" id="WZN45104.1"/>
    </source>
</evidence>
<gene>
    <name evidence="5" type="ORF">WJU22_19590</name>
</gene>
<feature type="domain" description="Response regulatory" evidence="3">
    <location>
        <begin position="4"/>
        <end position="115"/>
    </location>
</feature>
<protein>
    <submittedName>
        <fullName evidence="5">Response regulator transcription factor</fullName>
    </submittedName>
</protein>
<keyword evidence="6" id="KW-1185">Reference proteome</keyword>
<dbReference type="SUPFAM" id="SSF52172">
    <property type="entry name" value="CheY-like"/>
    <property type="match status" value="1"/>
</dbReference>
<feature type="region of interest" description="Disordered" evidence="2">
    <location>
        <begin position="125"/>
        <end position="169"/>
    </location>
</feature>
<organism evidence="5 6">
    <name type="scientific">Chitinophaga caseinilytica</name>
    <dbReference type="NCBI Taxonomy" id="2267521"/>
    <lineage>
        <taxon>Bacteria</taxon>
        <taxon>Pseudomonadati</taxon>
        <taxon>Bacteroidota</taxon>
        <taxon>Chitinophagia</taxon>
        <taxon>Chitinophagales</taxon>
        <taxon>Chitinophagaceae</taxon>
        <taxon>Chitinophaga</taxon>
    </lineage>
</organism>
<reference evidence="5 6" key="1">
    <citation type="submission" date="2024-03" db="EMBL/GenBank/DDBJ databases">
        <title>Chitinophaga caseinilytica sp. nov., a casein hydrolysing bacterium isolated from forest soil.</title>
        <authorList>
            <person name="Lee D.S."/>
            <person name="Han D.M."/>
            <person name="Baek J.H."/>
            <person name="Choi D.G."/>
            <person name="Jeon J.H."/>
            <person name="Jeon C.O."/>
        </authorList>
    </citation>
    <scope>NUCLEOTIDE SEQUENCE [LARGE SCALE GENOMIC DNA]</scope>
    <source>
        <strain evidence="5 6">KACC 19118</strain>
    </source>
</reference>
<evidence type="ECO:0000313" key="6">
    <source>
        <dbReference type="Proteomes" id="UP001449657"/>
    </source>
</evidence>
<dbReference type="PROSITE" id="PS50110">
    <property type="entry name" value="RESPONSE_REGULATORY"/>
    <property type="match status" value="1"/>
</dbReference>
<feature type="domain" description="HTH LytTR-type" evidence="4">
    <location>
        <begin position="178"/>
        <end position="276"/>
    </location>
</feature>
<feature type="compositionally biased region" description="Polar residues" evidence="2">
    <location>
        <begin position="139"/>
        <end position="149"/>
    </location>
</feature>
<dbReference type="Gene3D" id="3.40.50.2300">
    <property type="match status" value="1"/>
</dbReference>
<dbReference type="SMART" id="SM00850">
    <property type="entry name" value="LytTR"/>
    <property type="match status" value="1"/>
</dbReference>
<feature type="compositionally biased region" description="Low complexity" evidence="2">
    <location>
        <begin position="127"/>
        <end position="138"/>
    </location>
</feature>
<sequence length="276" mass="32032">MSLQCLIVDDEPLAHDVILQYARDIPDLEIVGQCYLATEALAFLNRRPVDLIFLDIRMPRLSGLDFLRTLQHRPLVIITSAYEEHALEGYELEVCDYLLKPFRFDRFLKAVNRAQSIFRLRAEGENQQRAQQGKGQEQWAQSTGNSPASETPPVRSFPQEGEPVSSANPYISEDRGRLFVKSDRKWIQVELEQVQYLESLGNYVKIWEAERFILTPRTLSSFEEQLPSETFVRIHKSYILNRRFVRSIEGNVIQLKSGKQLPLGKNYRHVVRLLLQ</sequence>
<dbReference type="EMBL" id="CP150096">
    <property type="protein sequence ID" value="WZN45104.1"/>
    <property type="molecule type" value="Genomic_DNA"/>
</dbReference>
<dbReference type="Pfam" id="PF00072">
    <property type="entry name" value="Response_reg"/>
    <property type="match status" value="1"/>
</dbReference>
<keyword evidence="1" id="KW-0597">Phosphoprotein</keyword>
<dbReference type="PROSITE" id="PS50930">
    <property type="entry name" value="HTH_LYTTR"/>
    <property type="match status" value="1"/>
</dbReference>
<dbReference type="RefSeq" id="WP_341839859.1">
    <property type="nucleotide sequence ID" value="NZ_CP149792.1"/>
</dbReference>
<accession>A0ABZ2Z007</accession>
<evidence type="ECO:0000256" key="1">
    <source>
        <dbReference type="PROSITE-ProRule" id="PRU00169"/>
    </source>
</evidence>
<evidence type="ECO:0000259" key="4">
    <source>
        <dbReference type="PROSITE" id="PS50930"/>
    </source>
</evidence>
<dbReference type="SMART" id="SM00448">
    <property type="entry name" value="REC"/>
    <property type="match status" value="1"/>
</dbReference>
<dbReference type="InterPro" id="IPR001789">
    <property type="entry name" value="Sig_transdc_resp-reg_receiver"/>
</dbReference>
<evidence type="ECO:0000259" key="3">
    <source>
        <dbReference type="PROSITE" id="PS50110"/>
    </source>
</evidence>
<name>A0ABZ2Z007_9BACT</name>